<accession>A0ABW2NX83</accession>
<dbReference type="RefSeq" id="WP_380825111.1">
    <property type="nucleotide sequence ID" value="NZ_JBHTCG010000004.1"/>
</dbReference>
<sequence>MVLSRSSMTISLPRLWQRVGKGTMVPRERKTGKVSTETDLKRNRRGVRTERSSFLILCEGKTEKDYFTGMRSRHGPNLAVNIPKGGHRAVVREAAKCVSDEYDAVWCVVDTELDQSLTREMVRAAENCEVRLALSTPCFELWLLLHHVDHGKPFQSAESAKKLLKDVVPTWSEGATKYADFAHGVETACRRARKLHPDDDDPLKNPSTSVWRLVESLRCGAASK</sequence>
<dbReference type="Pfam" id="PF13707">
    <property type="entry name" value="RloB"/>
    <property type="match status" value="1"/>
</dbReference>
<evidence type="ECO:0000313" key="3">
    <source>
        <dbReference type="Proteomes" id="UP001596496"/>
    </source>
</evidence>
<reference evidence="3" key="1">
    <citation type="journal article" date="2019" name="Int. J. Syst. Evol. Microbiol.">
        <title>The Global Catalogue of Microorganisms (GCM) 10K type strain sequencing project: providing services to taxonomists for standard genome sequencing and annotation.</title>
        <authorList>
            <consortium name="The Broad Institute Genomics Platform"/>
            <consortium name="The Broad Institute Genome Sequencing Center for Infectious Disease"/>
            <person name="Wu L."/>
            <person name="Ma J."/>
        </authorList>
    </citation>
    <scope>NUCLEOTIDE SEQUENCE [LARGE SCALE GENOMIC DNA]</scope>
    <source>
        <strain evidence="3">CECT 7649</strain>
    </source>
</reference>
<dbReference type="Proteomes" id="UP001596496">
    <property type="component" value="Unassembled WGS sequence"/>
</dbReference>
<evidence type="ECO:0000313" key="2">
    <source>
        <dbReference type="EMBL" id="MFC7382018.1"/>
    </source>
</evidence>
<proteinExistence type="predicted"/>
<feature type="region of interest" description="Disordered" evidence="1">
    <location>
        <begin position="23"/>
        <end position="43"/>
    </location>
</feature>
<keyword evidence="3" id="KW-1185">Reference proteome</keyword>
<comment type="caution">
    <text evidence="2">The sequence shown here is derived from an EMBL/GenBank/DDBJ whole genome shotgun (WGS) entry which is preliminary data.</text>
</comment>
<name>A0ABW2NX83_9ACTN</name>
<organism evidence="2 3">
    <name type="scientific">Sphaerisporangium rhizosphaerae</name>
    <dbReference type="NCBI Taxonomy" id="2269375"/>
    <lineage>
        <taxon>Bacteria</taxon>
        <taxon>Bacillati</taxon>
        <taxon>Actinomycetota</taxon>
        <taxon>Actinomycetes</taxon>
        <taxon>Streptosporangiales</taxon>
        <taxon>Streptosporangiaceae</taxon>
        <taxon>Sphaerisporangium</taxon>
    </lineage>
</organism>
<dbReference type="InterPro" id="IPR025591">
    <property type="entry name" value="RloB"/>
</dbReference>
<dbReference type="EMBL" id="JBHTCG010000004">
    <property type="protein sequence ID" value="MFC7382018.1"/>
    <property type="molecule type" value="Genomic_DNA"/>
</dbReference>
<feature type="compositionally biased region" description="Basic and acidic residues" evidence="1">
    <location>
        <begin position="26"/>
        <end position="43"/>
    </location>
</feature>
<evidence type="ECO:0000256" key="1">
    <source>
        <dbReference type="SAM" id="MobiDB-lite"/>
    </source>
</evidence>
<protein>
    <submittedName>
        <fullName evidence="2">RloB family protein</fullName>
    </submittedName>
</protein>
<gene>
    <name evidence="2" type="ORF">ACFQSB_07350</name>
</gene>